<sequence length="270" mass="29364">MYDFNGKVALVTGSGKKSGIGFGIAKKLSEYGATVIISDVCKDIGAKDYTRIGTEEELMGLAGEIGGRGLVIDVVDTDTIASAASYIKKEFGHLDFLVNNAGAAPSPQYLQYMDLEMWHKTINITLNGTLYVIRHMLPLMTREGAAIVNTASRAGKRPRAFVGAYCISKAAVIMLTKVLAQEVCHTGIRANAICPGQIDTDLERWGWELESKVLNKDMDKIISDEKESIPLRRIGTTEEVADLVAFLLSNEARYITGQAINIDGGQLMEL</sequence>
<dbReference type="Gene3D" id="3.40.50.720">
    <property type="entry name" value="NAD(P)-binding Rossmann-like Domain"/>
    <property type="match status" value="1"/>
</dbReference>
<keyword evidence="2" id="KW-0560">Oxidoreductase</keyword>
<dbReference type="CDD" id="cd05233">
    <property type="entry name" value="SDR_c"/>
    <property type="match status" value="1"/>
</dbReference>
<dbReference type="SUPFAM" id="SSF51735">
    <property type="entry name" value="NAD(P)-binding Rossmann-fold domains"/>
    <property type="match status" value="1"/>
</dbReference>
<dbReference type="PROSITE" id="PS00061">
    <property type="entry name" value="ADH_SHORT"/>
    <property type="match status" value="1"/>
</dbReference>
<organism evidence="3 4">
    <name type="scientific">Candidatus Zymogenus saltonus</name>
    <dbReference type="NCBI Taxonomy" id="2844893"/>
    <lineage>
        <taxon>Bacteria</taxon>
        <taxon>Deltaproteobacteria</taxon>
        <taxon>Candidatus Zymogenia</taxon>
        <taxon>Candidatus Zymogeniales</taxon>
        <taxon>Candidatus Zymogenaceae</taxon>
        <taxon>Candidatus Zymogenus</taxon>
    </lineage>
</organism>
<comment type="caution">
    <text evidence="3">The sequence shown here is derived from an EMBL/GenBank/DDBJ whole genome shotgun (WGS) entry which is preliminary data.</text>
</comment>
<gene>
    <name evidence="3" type="ORF">JW984_15030</name>
</gene>
<protein>
    <submittedName>
        <fullName evidence="3">SDR family oxidoreductase</fullName>
    </submittedName>
</protein>
<dbReference type="PRINTS" id="PR00081">
    <property type="entry name" value="GDHRDH"/>
</dbReference>
<evidence type="ECO:0000313" key="3">
    <source>
        <dbReference type="EMBL" id="MBN1574508.1"/>
    </source>
</evidence>
<dbReference type="Pfam" id="PF13561">
    <property type="entry name" value="adh_short_C2"/>
    <property type="match status" value="1"/>
</dbReference>
<evidence type="ECO:0000313" key="4">
    <source>
        <dbReference type="Proteomes" id="UP000809273"/>
    </source>
</evidence>
<dbReference type="EMBL" id="JAFGIX010000081">
    <property type="protein sequence ID" value="MBN1574508.1"/>
    <property type="molecule type" value="Genomic_DNA"/>
</dbReference>
<reference evidence="3" key="2">
    <citation type="submission" date="2021-01" db="EMBL/GenBank/DDBJ databases">
        <authorList>
            <person name="Hahn C.R."/>
            <person name="Youssef N.H."/>
            <person name="Elshahed M."/>
        </authorList>
    </citation>
    <scope>NUCLEOTIDE SEQUENCE</scope>
    <source>
        <strain evidence="3">Zod_Metabat.24</strain>
    </source>
</reference>
<dbReference type="InterPro" id="IPR020904">
    <property type="entry name" value="Sc_DH/Rdtase_CS"/>
</dbReference>
<dbReference type="InterPro" id="IPR036291">
    <property type="entry name" value="NAD(P)-bd_dom_sf"/>
</dbReference>
<dbReference type="PANTHER" id="PTHR24321">
    <property type="entry name" value="DEHYDROGENASES, SHORT CHAIN"/>
    <property type="match status" value="1"/>
</dbReference>
<dbReference type="AlphaFoldDB" id="A0A9D8KHF3"/>
<dbReference type="GO" id="GO:0016491">
    <property type="term" value="F:oxidoreductase activity"/>
    <property type="evidence" value="ECO:0007669"/>
    <property type="project" value="UniProtKB-KW"/>
</dbReference>
<dbReference type="FunFam" id="3.40.50.720:FF:000084">
    <property type="entry name" value="Short-chain dehydrogenase reductase"/>
    <property type="match status" value="1"/>
</dbReference>
<dbReference type="PRINTS" id="PR00080">
    <property type="entry name" value="SDRFAMILY"/>
</dbReference>
<accession>A0A9D8KHF3</accession>
<dbReference type="Proteomes" id="UP000809273">
    <property type="component" value="Unassembled WGS sequence"/>
</dbReference>
<evidence type="ECO:0000256" key="2">
    <source>
        <dbReference type="ARBA" id="ARBA00023002"/>
    </source>
</evidence>
<comment type="similarity">
    <text evidence="1">Belongs to the short-chain dehydrogenases/reductases (SDR) family.</text>
</comment>
<name>A0A9D8KHF3_9DELT</name>
<dbReference type="PANTHER" id="PTHR24321:SF14">
    <property type="entry name" value="SHORT-CHAIN TYPE DEHYDROGENASE_REDUCTASE BLR2146-RELATED"/>
    <property type="match status" value="1"/>
</dbReference>
<reference evidence="3" key="1">
    <citation type="journal article" date="2021" name="Environ. Microbiol.">
        <title>Genomic characterization of three novel Desulfobacterota classes expand the metabolic and phylogenetic diversity of the phylum.</title>
        <authorList>
            <person name="Murphy C.L."/>
            <person name="Biggerstaff J."/>
            <person name="Eichhorn A."/>
            <person name="Ewing E."/>
            <person name="Shahan R."/>
            <person name="Soriano D."/>
            <person name="Stewart S."/>
            <person name="VanMol K."/>
            <person name="Walker R."/>
            <person name="Walters P."/>
            <person name="Elshahed M.S."/>
            <person name="Youssef N.H."/>
        </authorList>
    </citation>
    <scope>NUCLEOTIDE SEQUENCE</scope>
    <source>
        <strain evidence="3">Zod_Metabat.24</strain>
    </source>
</reference>
<dbReference type="InterPro" id="IPR002347">
    <property type="entry name" value="SDR_fam"/>
</dbReference>
<proteinExistence type="inferred from homology"/>
<evidence type="ECO:0000256" key="1">
    <source>
        <dbReference type="ARBA" id="ARBA00006484"/>
    </source>
</evidence>